<organism evidence="15 16">
    <name type="scientific">Ziziphus jujuba var. spinosa</name>
    <dbReference type="NCBI Taxonomy" id="714518"/>
    <lineage>
        <taxon>Eukaryota</taxon>
        <taxon>Viridiplantae</taxon>
        <taxon>Streptophyta</taxon>
        <taxon>Embryophyta</taxon>
        <taxon>Tracheophyta</taxon>
        <taxon>Spermatophyta</taxon>
        <taxon>Magnoliopsida</taxon>
        <taxon>eudicotyledons</taxon>
        <taxon>Gunneridae</taxon>
        <taxon>Pentapetalae</taxon>
        <taxon>rosids</taxon>
        <taxon>fabids</taxon>
        <taxon>Rosales</taxon>
        <taxon>Rhamnaceae</taxon>
        <taxon>Paliureae</taxon>
        <taxon>Ziziphus</taxon>
    </lineage>
</organism>
<comment type="similarity">
    <text evidence="2">Belongs to the RLP family.</text>
</comment>
<gene>
    <name evidence="15" type="ORF">FEM48_Zijuj08G0007900</name>
</gene>
<keyword evidence="6" id="KW-0732">Signal</keyword>
<evidence type="ECO:0000256" key="3">
    <source>
        <dbReference type="ARBA" id="ARBA00022475"/>
    </source>
</evidence>
<keyword evidence="9 13" id="KW-0472">Membrane</keyword>
<name>A0A978UW10_ZIZJJ</name>
<dbReference type="PANTHER" id="PTHR48063:SF101">
    <property type="entry name" value="LRR RECEPTOR-LIKE SERINE_THREONINE-PROTEIN KINASE FLS2"/>
    <property type="match status" value="1"/>
</dbReference>
<dbReference type="PANTHER" id="PTHR48063">
    <property type="entry name" value="LRR RECEPTOR-LIKE KINASE"/>
    <property type="match status" value="1"/>
</dbReference>
<accession>A0A978UW10</accession>
<dbReference type="InterPro" id="IPR055414">
    <property type="entry name" value="LRR_R13L4/SHOC2-like"/>
</dbReference>
<dbReference type="FunFam" id="3.80.10.10:FF:001347">
    <property type="entry name" value="LRR receptor-like serine/threonine-protein kinase GSO2"/>
    <property type="match status" value="1"/>
</dbReference>
<evidence type="ECO:0000256" key="10">
    <source>
        <dbReference type="ARBA" id="ARBA00023170"/>
    </source>
</evidence>
<dbReference type="EMBL" id="JAEACU010000008">
    <property type="protein sequence ID" value="KAH7519176.1"/>
    <property type="molecule type" value="Genomic_DNA"/>
</dbReference>
<evidence type="ECO:0000256" key="1">
    <source>
        <dbReference type="ARBA" id="ARBA00004251"/>
    </source>
</evidence>
<keyword evidence="3" id="KW-1003">Cell membrane</keyword>
<dbReference type="Pfam" id="PF00560">
    <property type="entry name" value="LRR_1"/>
    <property type="match status" value="8"/>
</dbReference>
<reference evidence="15" key="1">
    <citation type="journal article" date="2021" name="Front. Plant Sci.">
        <title>Chromosome-Scale Genome Assembly for Chinese Sour Jujube and Insights Into Its Genome Evolution and Domestication Signature.</title>
        <authorList>
            <person name="Shen L.-Y."/>
            <person name="Luo H."/>
            <person name="Wang X.-L."/>
            <person name="Wang X.-M."/>
            <person name="Qiu X.-J."/>
            <person name="Liu H."/>
            <person name="Zhou S.-S."/>
            <person name="Jia K.-H."/>
            <person name="Nie S."/>
            <person name="Bao Y.-T."/>
            <person name="Zhang R.-G."/>
            <person name="Yun Q.-Z."/>
            <person name="Chai Y.-H."/>
            <person name="Lu J.-Y."/>
            <person name="Li Y."/>
            <person name="Zhao S.-W."/>
            <person name="Mao J.-F."/>
            <person name="Jia S.-G."/>
            <person name="Mao Y.-M."/>
        </authorList>
    </citation>
    <scope>NUCLEOTIDE SEQUENCE</scope>
    <source>
        <strain evidence="15">AT0</strain>
        <tissue evidence="15">Leaf</tissue>
    </source>
</reference>
<dbReference type="PRINTS" id="PR00019">
    <property type="entry name" value="LEURICHRPT"/>
</dbReference>
<evidence type="ECO:0000256" key="5">
    <source>
        <dbReference type="ARBA" id="ARBA00022692"/>
    </source>
</evidence>
<dbReference type="AlphaFoldDB" id="A0A978UW10"/>
<dbReference type="FunFam" id="3.80.10.10:FF:000111">
    <property type="entry name" value="LRR receptor-like serine/threonine-protein kinase ERECTA"/>
    <property type="match status" value="1"/>
</dbReference>
<evidence type="ECO:0000313" key="15">
    <source>
        <dbReference type="EMBL" id="KAH7519176.1"/>
    </source>
</evidence>
<proteinExistence type="inferred from homology"/>
<evidence type="ECO:0000256" key="4">
    <source>
        <dbReference type="ARBA" id="ARBA00022614"/>
    </source>
</evidence>
<feature type="region of interest" description="Disordered" evidence="12">
    <location>
        <begin position="606"/>
        <end position="625"/>
    </location>
</feature>
<keyword evidence="7" id="KW-0677">Repeat</keyword>
<keyword evidence="8 13" id="KW-1133">Transmembrane helix</keyword>
<dbReference type="Proteomes" id="UP000813462">
    <property type="component" value="Unassembled WGS sequence"/>
</dbReference>
<dbReference type="InterPro" id="IPR032675">
    <property type="entry name" value="LRR_dom_sf"/>
</dbReference>
<dbReference type="SMART" id="SM00369">
    <property type="entry name" value="LRR_TYP"/>
    <property type="match status" value="8"/>
</dbReference>
<evidence type="ECO:0000256" key="9">
    <source>
        <dbReference type="ARBA" id="ARBA00023136"/>
    </source>
</evidence>
<dbReference type="Pfam" id="PF23598">
    <property type="entry name" value="LRR_14"/>
    <property type="match status" value="1"/>
</dbReference>
<keyword evidence="11" id="KW-0325">Glycoprotein</keyword>
<dbReference type="SMART" id="SM00365">
    <property type="entry name" value="LRR_SD22"/>
    <property type="match status" value="6"/>
</dbReference>
<dbReference type="InterPro" id="IPR001611">
    <property type="entry name" value="Leu-rich_rpt"/>
</dbReference>
<sequence length="677" mass="75079">MTALTKLDLSYNQLEGEVPRSISNLTALVYLDLRKNQLEGEIPKSVWNICTLRELFMSDNNISGELPKLAQVPRRCSHYSLEYLDLSRNQITGSLPDLTHFSSLRSIQLSSNQLNGTVSETIGQLTQLNILSLADNSLNDEISEAHFSRLSKLRLLDLTSNPLVLNIHSDWIPPFQLDTIWLSSCKLGPRFPKWLQTQKNYSDLDISSAGISDSIPNWLWNLSTEFTNMNLSNNQINGIIANSLIEWAAYPEIDLSSNQLEGPIPLFLFEVAALHLSRNKFSSLNSICEITQHSYLSLLDVSYNLLSGELPDCWSNFKELGILSLAHNKLSGKIPPSIGSMTQVMTLHLGDNNFIGELPSSVHNCTKLIVLGVGENKLLGPIPTWIGERLQNLVILSLRSNHFYGSIPSNLCHLSHLQLLDFSVNNISGSLPKCLSNFTAMRKNGSIDTGTTIDHSYRSFNTSEGHADRFYDDQLLLVWKGTLSEYKSTLGLVRSIDLSSNKLNGEIPEEITQLLGLVSLNLSRNNLIGQVPAEIGQFASLDALDLSDNQLFGQIPSSISLLYRLSVLDLSNNNLSGKIPTSTQLQSFNPSAYMGNPQLCGAPLNNQCPGEEPVDSAPTKEAGDQDDGDGFITQGFYYSMGLGFVVGFWGVCVLLLFMKSWRYADIKVWVSQNVRRT</sequence>
<evidence type="ECO:0000256" key="8">
    <source>
        <dbReference type="ARBA" id="ARBA00022989"/>
    </source>
</evidence>
<evidence type="ECO:0000256" key="7">
    <source>
        <dbReference type="ARBA" id="ARBA00022737"/>
    </source>
</evidence>
<keyword evidence="5 13" id="KW-0812">Transmembrane</keyword>
<dbReference type="FunFam" id="3.80.10.10:FF:000470">
    <property type="entry name" value="LRR receptor-like serine/threonine-protein kinase RPK2"/>
    <property type="match status" value="1"/>
</dbReference>
<evidence type="ECO:0000256" key="2">
    <source>
        <dbReference type="ARBA" id="ARBA00009592"/>
    </source>
</evidence>
<dbReference type="FunFam" id="3.80.10.10:FF:000041">
    <property type="entry name" value="LRR receptor-like serine/threonine-protein kinase ERECTA"/>
    <property type="match status" value="1"/>
</dbReference>
<evidence type="ECO:0000256" key="6">
    <source>
        <dbReference type="ARBA" id="ARBA00022729"/>
    </source>
</evidence>
<evidence type="ECO:0000313" key="16">
    <source>
        <dbReference type="Proteomes" id="UP000813462"/>
    </source>
</evidence>
<dbReference type="GO" id="GO:0051606">
    <property type="term" value="P:detection of stimulus"/>
    <property type="evidence" value="ECO:0007669"/>
    <property type="project" value="UniProtKB-ARBA"/>
</dbReference>
<keyword evidence="10" id="KW-0675">Receptor</keyword>
<comment type="caution">
    <text evidence="15">The sequence shown here is derived from an EMBL/GenBank/DDBJ whole genome shotgun (WGS) entry which is preliminary data.</text>
</comment>
<dbReference type="Gene3D" id="3.80.10.10">
    <property type="entry name" value="Ribonuclease Inhibitor"/>
    <property type="match status" value="2"/>
</dbReference>
<dbReference type="GO" id="GO:0005886">
    <property type="term" value="C:plasma membrane"/>
    <property type="evidence" value="ECO:0007669"/>
    <property type="project" value="UniProtKB-SubCell"/>
</dbReference>
<evidence type="ECO:0000256" key="11">
    <source>
        <dbReference type="ARBA" id="ARBA00023180"/>
    </source>
</evidence>
<feature type="domain" description="Disease resistance R13L4/SHOC-2-like LRR" evidence="14">
    <location>
        <begin position="7"/>
        <end position="206"/>
    </location>
</feature>
<evidence type="ECO:0000259" key="14">
    <source>
        <dbReference type="Pfam" id="PF23598"/>
    </source>
</evidence>
<comment type="subcellular location">
    <subcellularLocation>
        <location evidence="1">Cell membrane</location>
        <topology evidence="1">Single-pass type I membrane protein</topology>
    </subcellularLocation>
</comment>
<dbReference type="SUPFAM" id="SSF52058">
    <property type="entry name" value="L domain-like"/>
    <property type="match status" value="2"/>
</dbReference>
<evidence type="ECO:0000256" key="13">
    <source>
        <dbReference type="SAM" id="Phobius"/>
    </source>
</evidence>
<dbReference type="InterPro" id="IPR003591">
    <property type="entry name" value="Leu-rich_rpt_typical-subtyp"/>
</dbReference>
<evidence type="ECO:0000256" key="12">
    <source>
        <dbReference type="SAM" id="MobiDB-lite"/>
    </source>
</evidence>
<keyword evidence="4" id="KW-0433">Leucine-rich repeat</keyword>
<dbReference type="PROSITE" id="PS51450">
    <property type="entry name" value="LRR"/>
    <property type="match status" value="3"/>
</dbReference>
<feature type="transmembrane region" description="Helical" evidence="13">
    <location>
        <begin position="636"/>
        <end position="657"/>
    </location>
</feature>
<dbReference type="InterPro" id="IPR046956">
    <property type="entry name" value="RLP23-like"/>
</dbReference>
<protein>
    <recommendedName>
        <fullName evidence="14">Disease resistance R13L4/SHOC-2-like LRR domain-containing protein</fullName>
    </recommendedName>
</protein>